<feature type="domain" description="Penicillin-binding protein transpeptidase" evidence="4">
    <location>
        <begin position="274"/>
        <end position="571"/>
    </location>
</feature>
<dbReference type="InterPro" id="IPR036138">
    <property type="entry name" value="PBP_dimer_sf"/>
</dbReference>
<evidence type="ECO:0000259" key="4">
    <source>
        <dbReference type="Pfam" id="PF00905"/>
    </source>
</evidence>
<keyword evidence="7" id="KW-1185">Reference proteome</keyword>
<gene>
    <name evidence="6" type="ORF">BISU_2183</name>
</gene>
<dbReference type="EMBL" id="JGZR01000016">
    <property type="protein sequence ID" value="KFI98982.1"/>
    <property type="molecule type" value="Genomic_DNA"/>
</dbReference>
<dbReference type="Pfam" id="PF00905">
    <property type="entry name" value="Transpeptidase"/>
    <property type="match status" value="1"/>
</dbReference>
<reference evidence="6 7" key="1">
    <citation type="submission" date="2014-03" db="EMBL/GenBank/DDBJ databases">
        <title>Genomics of Bifidobacteria.</title>
        <authorList>
            <person name="Ventura M."/>
            <person name="Milani C."/>
            <person name="Lugli G.A."/>
        </authorList>
    </citation>
    <scope>NUCLEOTIDE SEQUENCE [LARGE SCALE GENOMIC DNA]</scope>
    <source>
        <strain evidence="6 7">LMG 11597</strain>
    </source>
</reference>
<organism evidence="6 7">
    <name type="scientific">Bifidobacterium subtile</name>
    <dbReference type="NCBI Taxonomy" id="77635"/>
    <lineage>
        <taxon>Bacteria</taxon>
        <taxon>Bacillati</taxon>
        <taxon>Actinomycetota</taxon>
        <taxon>Actinomycetes</taxon>
        <taxon>Bifidobacteriales</taxon>
        <taxon>Bifidobacteriaceae</taxon>
        <taxon>Bifidobacterium</taxon>
    </lineage>
</organism>
<evidence type="ECO:0000313" key="7">
    <source>
        <dbReference type="Proteomes" id="UP000029055"/>
    </source>
</evidence>
<dbReference type="Pfam" id="PF03717">
    <property type="entry name" value="PBP_dimer"/>
    <property type="match status" value="1"/>
</dbReference>
<dbReference type="Gene3D" id="3.40.710.10">
    <property type="entry name" value="DD-peptidase/beta-lactamase superfamily"/>
    <property type="match status" value="1"/>
</dbReference>
<protein>
    <submittedName>
        <fullName evidence="6">Peptidoglycan synthetase FtsI, penicillin-binding protein</fullName>
        <ecNumber evidence="6">2.4.1.129</ecNumber>
    </submittedName>
</protein>
<name>A0A087DTY2_9BIFI</name>
<evidence type="ECO:0000256" key="2">
    <source>
        <dbReference type="ARBA" id="ARBA00007171"/>
    </source>
</evidence>
<dbReference type="SUPFAM" id="SSF56519">
    <property type="entry name" value="Penicillin binding protein dimerisation domain"/>
    <property type="match status" value="1"/>
</dbReference>
<keyword evidence="6" id="KW-0808">Transferase</keyword>
<keyword evidence="6" id="KW-0328">Glycosyltransferase</keyword>
<dbReference type="RefSeq" id="WP_024463590.1">
    <property type="nucleotide sequence ID" value="NZ_CP062939.1"/>
</dbReference>
<dbReference type="Gene3D" id="3.30.450.330">
    <property type="match status" value="1"/>
</dbReference>
<comment type="caution">
    <text evidence="6">The sequence shown here is derived from an EMBL/GenBank/DDBJ whole genome shotgun (WGS) entry which is preliminary data.</text>
</comment>
<dbReference type="GO" id="GO:0008658">
    <property type="term" value="F:penicillin binding"/>
    <property type="evidence" value="ECO:0007669"/>
    <property type="project" value="InterPro"/>
</dbReference>
<comment type="similarity">
    <text evidence="2">Belongs to the transpeptidase family.</text>
</comment>
<comment type="subcellular location">
    <subcellularLocation>
        <location evidence="1">Membrane</location>
    </subcellularLocation>
</comment>
<dbReference type="Gene3D" id="3.90.1310.10">
    <property type="entry name" value="Penicillin-binding protein 2a (Domain 2)"/>
    <property type="match status" value="1"/>
</dbReference>
<dbReference type="eggNOG" id="COG0768">
    <property type="taxonomic scope" value="Bacteria"/>
</dbReference>
<dbReference type="InterPro" id="IPR001460">
    <property type="entry name" value="PCN-bd_Tpept"/>
</dbReference>
<feature type="domain" description="Penicillin-binding protein dimerisation" evidence="5">
    <location>
        <begin position="58"/>
        <end position="229"/>
    </location>
</feature>
<dbReference type="GO" id="GO:0005886">
    <property type="term" value="C:plasma membrane"/>
    <property type="evidence" value="ECO:0007669"/>
    <property type="project" value="TreeGrafter"/>
</dbReference>
<evidence type="ECO:0000256" key="1">
    <source>
        <dbReference type="ARBA" id="ARBA00004370"/>
    </source>
</evidence>
<dbReference type="GO" id="GO:0016757">
    <property type="term" value="F:glycosyltransferase activity"/>
    <property type="evidence" value="ECO:0007669"/>
    <property type="project" value="UniProtKB-KW"/>
</dbReference>
<evidence type="ECO:0000256" key="3">
    <source>
        <dbReference type="ARBA" id="ARBA00023136"/>
    </source>
</evidence>
<dbReference type="InterPro" id="IPR005311">
    <property type="entry name" value="PBP_dimer"/>
</dbReference>
<dbReference type="SUPFAM" id="SSF56601">
    <property type="entry name" value="beta-lactamase/transpeptidase-like"/>
    <property type="match status" value="1"/>
</dbReference>
<dbReference type="Proteomes" id="UP000029055">
    <property type="component" value="Unassembled WGS sequence"/>
</dbReference>
<dbReference type="OrthoDB" id="9789078at2"/>
<dbReference type="EC" id="2.4.1.129" evidence="6"/>
<proteinExistence type="inferred from homology"/>
<dbReference type="InterPro" id="IPR050515">
    <property type="entry name" value="Beta-lactam/transpept"/>
</dbReference>
<accession>A0A087DTY2</accession>
<evidence type="ECO:0000259" key="5">
    <source>
        <dbReference type="Pfam" id="PF03717"/>
    </source>
</evidence>
<dbReference type="AlphaFoldDB" id="A0A087DTY2"/>
<sequence>MSSRRTSAKGFVSRSTSIGVIMALVAMLCIGQLASIQLLNGKSTAQAATASRTLPVTISAQRGKILDANGSVLAQSVERYTIVGDPQAAQSFRPTTCTADTKNYCQQIDGKPVGTTGAAAVARLLAPALGMDAMELGAKLSVPGRYAVLKKDVALEVKRAIDKLGLGGIIYGELSSERLYANGTMIGALLGGVDAEGKGVAGVEQMENKALTGKDGYKVFQQGNGGEEIPGTVTESKDAVNGSDVTLTVDADVDWYLKKVLAEGKDQYQADWALAVVQDVRTGQIVALDDTDQIDAGSDDAKLNVAKVVSQTFEPGSVGKVISISGMLQSGARQLTDKFTVPDHINKNGQVFQDAEDHGAEHWTLAGILEQSSNVGMVMASDNYSSEQRYEFMTKFGLGQSSGLGLPGESSGALSGPQLWDGRTKDTVLFGQGYSVNALQLTNAIATIANKGVRQQQSIIKSVSDANGHVSTPSEPQPTRVVDEQVAAQVSDAMESAADHYQAFAGVDGYRVAAKSGTAEVPGADGKLSSIISDWSGIIPADDPRFVVTVVMKNPHGSFGGLTSGPVFKQIGEFLMQKYEVPTSAPRKNAIAVDW</sequence>
<dbReference type="STRING" id="77635.BISU_2183"/>
<keyword evidence="3" id="KW-0472">Membrane</keyword>
<dbReference type="GO" id="GO:0071555">
    <property type="term" value="P:cell wall organization"/>
    <property type="evidence" value="ECO:0007669"/>
    <property type="project" value="TreeGrafter"/>
</dbReference>
<dbReference type="InterPro" id="IPR012338">
    <property type="entry name" value="Beta-lactam/transpept-like"/>
</dbReference>
<dbReference type="PANTHER" id="PTHR30627:SF1">
    <property type="entry name" value="PEPTIDOGLYCAN D,D-TRANSPEPTIDASE FTSI"/>
    <property type="match status" value="1"/>
</dbReference>
<evidence type="ECO:0000313" key="6">
    <source>
        <dbReference type="EMBL" id="KFI98982.1"/>
    </source>
</evidence>
<dbReference type="PANTHER" id="PTHR30627">
    <property type="entry name" value="PEPTIDOGLYCAN D,D-TRANSPEPTIDASE"/>
    <property type="match status" value="1"/>
</dbReference>